<dbReference type="InterPro" id="IPR006179">
    <property type="entry name" value="5_nucleotidase/apyrase"/>
</dbReference>
<protein>
    <submittedName>
        <fullName evidence="3">5'-nucleotidase C-terminal domain-containing protein</fullName>
    </submittedName>
</protein>
<evidence type="ECO:0000313" key="3">
    <source>
        <dbReference type="EMBL" id="MBO8486128.1"/>
    </source>
</evidence>
<sequence length="293" mass="31241">MDRFALVPVRLSCVLLAVCGMLFSGHVPASGRDGGKGLPFSYVWERVQMDGSRTGVVCPSAGDVPESLGRMDGRIYVSPSGQVFGPGIVADVAGVVTDAQTVMAPVKKVVGYSPVAMKAEYPESALSNLFVDRVMDAVGEVSGRKVDVGIVNFGGIRVDMPEGDILVDDIMSMFPFKNTIVYVSLKGSRLREILDGMAADVFQVIGGMRVVASGGKVVSVEVGGEPLEDDRLYGLATISFLLHGGDDLYLGEGVESVSEYPVDIYDVMMAYIKAETTAGREIVYHTDGRVVIR</sequence>
<name>A0A9D9J2W7_9BACT</name>
<gene>
    <name evidence="3" type="ORF">IAB78_06860</name>
</gene>
<dbReference type="PRINTS" id="PR01607">
    <property type="entry name" value="APYRASEFAMLY"/>
</dbReference>
<dbReference type="InterPro" id="IPR036907">
    <property type="entry name" value="5'-Nucleotdase_C_sf"/>
</dbReference>
<evidence type="ECO:0000259" key="2">
    <source>
        <dbReference type="Pfam" id="PF02872"/>
    </source>
</evidence>
<accession>A0A9D9J2W7</accession>
<dbReference type="PANTHER" id="PTHR11575:SF22">
    <property type="entry name" value="ADL392WP"/>
    <property type="match status" value="1"/>
</dbReference>
<evidence type="ECO:0000313" key="4">
    <source>
        <dbReference type="Proteomes" id="UP000823750"/>
    </source>
</evidence>
<reference evidence="3" key="2">
    <citation type="journal article" date="2021" name="PeerJ">
        <title>Extensive microbial diversity within the chicken gut microbiome revealed by metagenomics and culture.</title>
        <authorList>
            <person name="Gilroy R."/>
            <person name="Ravi A."/>
            <person name="Getino M."/>
            <person name="Pursley I."/>
            <person name="Horton D.L."/>
            <person name="Alikhan N.F."/>
            <person name="Baker D."/>
            <person name="Gharbi K."/>
            <person name="Hall N."/>
            <person name="Watson M."/>
            <person name="Adriaenssens E.M."/>
            <person name="Foster-Nyarko E."/>
            <person name="Jarju S."/>
            <person name="Secka A."/>
            <person name="Antonio M."/>
            <person name="Oren A."/>
            <person name="Chaudhuri R.R."/>
            <person name="La Ragione R."/>
            <person name="Hildebrand F."/>
            <person name="Pallen M.J."/>
        </authorList>
    </citation>
    <scope>NUCLEOTIDE SEQUENCE</scope>
    <source>
        <strain evidence="3">B2-16538</strain>
    </source>
</reference>
<proteinExistence type="predicted"/>
<dbReference type="GO" id="GO:0009166">
    <property type="term" value="P:nucleotide catabolic process"/>
    <property type="evidence" value="ECO:0007669"/>
    <property type="project" value="InterPro"/>
</dbReference>
<dbReference type="Pfam" id="PF02872">
    <property type="entry name" value="5_nucleotid_C"/>
    <property type="match status" value="1"/>
</dbReference>
<dbReference type="AlphaFoldDB" id="A0A9D9J2W7"/>
<dbReference type="PANTHER" id="PTHR11575">
    <property type="entry name" value="5'-NUCLEOTIDASE-RELATED"/>
    <property type="match status" value="1"/>
</dbReference>
<dbReference type="SUPFAM" id="SSF55816">
    <property type="entry name" value="5'-nucleotidase (syn. UDP-sugar hydrolase), C-terminal domain"/>
    <property type="match status" value="1"/>
</dbReference>
<dbReference type="Gene3D" id="3.90.780.10">
    <property type="entry name" value="5'-Nucleotidase, C-terminal domain"/>
    <property type="match status" value="1"/>
</dbReference>
<dbReference type="Proteomes" id="UP000823750">
    <property type="component" value="Unassembled WGS sequence"/>
</dbReference>
<comment type="caution">
    <text evidence="3">The sequence shown here is derived from an EMBL/GenBank/DDBJ whole genome shotgun (WGS) entry which is preliminary data.</text>
</comment>
<evidence type="ECO:0000256" key="1">
    <source>
        <dbReference type="SAM" id="SignalP"/>
    </source>
</evidence>
<feature type="signal peptide" evidence="1">
    <location>
        <begin position="1"/>
        <end position="29"/>
    </location>
</feature>
<organism evidence="3 4">
    <name type="scientific">Candidatus Cryptobacteroides excrementavium</name>
    <dbReference type="NCBI Taxonomy" id="2840759"/>
    <lineage>
        <taxon>Bacteria</taxon>
        <taxon>Pseudomonadati</taxon>
        <taxon>Bacteroidota</taxon>
        <taxon>Bacteroidia</taxon>
        <taxon>Bacteroidales</taxon>
        <taxon>Candidatus Cryptobacteroides</taxon>
    </lineage>
</organism>
<feature type="domain" description="5'-Nucleotidase C-terminal" evidence="2">
    <location>
        <begin position="118"/>
        <end position="247"/>
    </location>
</feature>
<keyword evidence="1" id="KW-0732">Signal</keyword>
<dbReference type="EMBL" id="JADILX010000099">
    <property type="protein sequence ID" value="MBO8486128.1"/>
    <property type="molecule type" value="Genomic_DNA"/>
</dbReference>
<dbReference type="GO" id="GO:0016787">
    <property type="term" value="F:hydrolase activity"/>
    <property type="evidence" value="ECO:0007669"/>
    <property type="project" value="InterPro"/>
</dbReference>
<reference evidence="3" key="1">
    <citation type="submission" date="2020-10" db="EMBL/GenBank/DDBJ databases">
        <authorList>
            <person name="Gilroy R."/>
        </authorList>
    </citation>
    <scope>NUCLEOTIDE SEQUENCE</scope>
    <source>
        <strain evidence="3">B2-16538</strain>
    </source>
</reference>
<dbReference type="InterPro" id="IPR008334">
    <property type="entry name" value="5'-Nucleotdase_C"/>
</dbReference>
<dbReference type="GO" id="GO:0005829">
    <property type="term" value="C:cytosol"/>
    <property type="evidence" value="ECO:0007669"/>
    <property type="project" value="TreeGrafter"/>
</dbReference>
<feature type="chain" id="PRO_5039396589" evidence="1">
    <location>
        <begin position="30"/>
        <end position="293"/>
    </location>
</feature>